<name>A0A0L0FDR1_9EUKA</name>
<feature type="region of interest" description="Disordered" evidence="1">
    <location>
        <begin position="38"/>
        <end position="141"/>
    </location>
</feature>
<feature type="non-terminal residue" evidence="2">
    <location>
        <position position="248"/>
    </location>
</feature>
<accession>A0A0L0FDR1</accession>
<evidence type="ECO:0000313" key="2">
    <source>
        <dbReference type="EMBL" id="KNC74198.1"/>
    </source>
</evidence>
<evidence type="ECO:0000313" key="3">
    <source>
        <dbReference type="Proteomes" id="UP000054560"/>
    </source>
</evidence>
<feature type="compositionally biased region" description="Basic and acidic residues" evidence="1">
    <location>
        <begin position="78"/>
        <end position="104"/>
    </location>
</feature>
<gene>
    <name evidence="2" type="ORF">SARC_13247</name>
</gene>
<protein>
    <submittedName>
        <fullName evidence="2">Uncharacterized protein</fullName>
    </submittedName>
</protein>
<reference evidence="2 3" key="1">
    <citation type="submission" date="2011-02" db="EMBL/GenBank/DDBJ databases">
        <title>The Genome Sequence of Sphaeroforma arctica JP610.</title>
        <authorList>
            <consortium name="The Broad Institute Genome Sequencing Platform"/>
            <person name="Russ C."/>
            <person name="Cuomo C."/>
            <person name="Young S.K."/>
            <person name="Zeng Q."/>
            <person name="Gargeya S."/>
            <person name="Alvarado L."/>
            <person name="Berlin A."/>
            <person name="Chapman S.B."/>
            <person name="Chen Z."/>
            <person name="Freedman E."/>
            <person name="Gellesch M."/>
            <person name="Goldberg J."/>
            <person name="Griggs A."/>
            <person name="Gujja S."/>
            <person name="Heilman E."/>
            <person name="Heiman D."/>
            <person name="Howarth C."/>
            <person name="Mehta T."/>
            <person name="Neiman D."/>
            <person name="Pearson M."/>
            <person name="Roberts A."/>
            <person name="Saif S."/>
            <person name="Shea T."/>
            <person name="Shenoy N."/>
            <person name="Sisk P."/>
            <person name="Stolte C."/>
            <person name="Sykes S."/>
            <person name="White J."/>
            <person name="Yandava C."/>
            <person name="Burger G."/>
            <person name="Gray M.W."/>
            <person name="Holland P.W.H."/>
            <person name="King N."/>
            <person name="Lang F.B.F."/>
            <person name="Roger A.J."/>
            <person name="Ruiz-Trillo I."/>
            <person name="Haas B."/>
            <person name="Nusbaum C."/>
            <person name="Birren B."/>
        </authorList>
    </citation>
    <scope>NUCLEOTIDE SEQUENCE [LARGE SCALE GENOMIC DNA]</scope>
    <source>
        <strain evidence="2 3">JP610</strain>
    </source>
</reference>
<dbReference type="Proteomes" id="UP000054560">
    <property type="component" value="Unassembled WGS sequence"/>
</dbReference>
<feature type="compositionally biased region" description="Basic and acidic residues" evidence="1">
    <location>
        <begin position="123"/>
        <end position="141"/>
    </location>
</feature>
<dbReference type="RefSeq" id="XP_014148100.1">
    <property type="nucleotide sequence ID" value="XM_014292625.1"/>
</dbReference>
<dbReference type="AlphaFoldDB" id="A0A0L0FDR1"/>
<evidence type="ECO:0000256" key="1">
    <source>
        <dbReference type="SAM" id="MobiDB-lite"/>
    </source>
</evidence>
<feature type="non-terminal residue" evidence="2">
    <location>
        <position position="1"/>
    </location>
</feature>
<organism evidence="2 3">
    <name type="scientific">Sphaeroforma arctica JP610</name>
    <dbReference type="NCBI Taxonomy" id="667725"/>
    <lineage>
        <taxon>Eukaryota</taxon>
        <taxon>Ichthyosporea</taxon>
        <taxon>Ichthyophonida</taxon>
        <taxon>Sphaeroforma</taxon>
    </lineage>
</organism>
<keyword evidence="3" id="KW-1185">Reference proteome</keyword>
<sequence>LEQMSTWNVERIISIRDIVCKMPFIVKDTNIVNQNKASLHSNAAGKPKGSPRTKTGAETATGPKVETGAETGPDVVDDAGRGIDVDLDGAERGRSSWQEGHSETGTDTPARARTQESVNSPPHAKEGEAEHTPQDTKGGNELHVKSLRLRITIPYEHRLLKLVNVSLEPINNLKRLKARTKSPKTEIKDTFSEMPALSHKAATKAPITDKRIYPWRLIISTIQLTVAVTPETLVIIEMEQPLDVEIAH</sequence>
<dbReference type="GeneID" id="25913751"/>
<dbReference type="EMBL" id="KQ244659">
    <property type="protein sequence ID" value="KNC74198.1"/>
    <property type="molecule type" value="Genomic_DNA"/>
</dbReference>
<proteinExistence type="predicted"/>